<proteinExistence type="predicted"/>
<protein>
    <submittedName>
        <fullName evidence="2">Uncharacterized protein</fullName>
    </submittedName>
</protein>
<keyword evidence="3" id="KW-1185">Reference proteome</keyword>
<keyword evidence="1" id="KW-0812">Transmembrane</keyword>
<evidence type="ECO:0000256" key="1">
    <source>
        <dbReference type="SAM" id="Phobius"/>
    </source>
</evidence>
<gene>
    <name evidence="2" type="ORF">LtaPh_1914501</name>
</gene>
<dbReference type="AlphaFoldDB" id="A0A640KG30"/>
<dbReference type="Proteomes" id="UP000419144">
    <property type="component" value="Unassembled WGS sequence"/>
</dbReference>
<reference evidence="2" key="1">
    <citation type="submission" date="2019-11" db="EMBL/GenBank/DDBJ databases">
        <title>Leishmania tarentolae CDS.</title>
        <authorList>
            <person name="Goto Y."/>
            <person name="Yamagishi J."/>
        </authorList>
    </citation>
    <scope>NUCLEOTIDE SEQUENCE [LARGE SCALE GENOMIC DNA]</scope>
    <source>
        <strain evidence="2">Parrot Tar II</strain>
    </source>
</reference>
<dbReference type="EMBL" id="BLBS01000024">
    <property type="protein sequence ID" value="GET88045.1"/>
    <property type="molecule type" value="Genomic_DNA"/>
</dbReference>
<name>A0A640KG30_LEITA</name>
<feature type="transmembrane region" description="Helical" evidence="1">
    <location>
        <begin position="37"/>
        <end position="58"/>
    </location>
</feature>
<accession>A0A640KG30</accession>
<keyword evidence="1" id="KW-0472">Membrane</keyword>
<dbReference type="VEuPathDB" id="TriTrypDB:LtaPh_1914501"/>
<organism evidence="2 3">
    <name type="scientific">Leishmania tarentolae</name>
    <name type="common">Sauroleishmania tarentolae</name>
    <dbReference type="NCBI Taxonomy" id="5689"/>
    <lineage>
        <taxon>Eukaryota</taxon>
        <taxon>Discoba</taxon>
        <taxon>Euglenozoa</taxon>
        <taxon>Kinetoplastea</taxon>
        <taxon>Metakinetoplastina</taxon>
        <taxon>Trypanosomatida</taxon>
        <taxon>Trypanosomatidae</taxon>
        <taxon>Leishmaniinae</taxon>
        <taxon>Leishmania</taxon>
        <taxon>lizard Leishmania</taxon>
    </lineage>
</organism>
<evidence type="ECO:0000313" key="3">
    <source>
        <dbReference type="Proteomes" id="UP000419144"/>
    </source>
</evidence>
<keyword evidence="1" id="KW-1133">Transmembrane helix</keyword>
<sequence>MHGDPPPCRREEVRNGQEQKQIGLLHVLFICLTKNQILSLVISMALGILSLFIVFLHLQMCVPKHSEESHYNAGKDAGIYVVTEKQKPKRENDAQLEVAQHVVRHGRSLPYHQENGDVYKKSQETRKNDHYDSGPAWRVILVVKIVGEVGNGYQH</sequence>
<evidence type="ECO:0000313" key="2">
    <source>
        <dbReference type="EMBL" id="GET88045.1"/>
    </source>
</evidence>
<comment type="caution">
    <text evidence="2">The sequence shown here is derived from an EMBL/GenBank/DDBJ whole genome shotgun (WGS) entry which is preliminary data.</text>
</comment>